<evidence type="ECO:0000256" key="1">
    <source>
        <dbReference type="SAM" id="MobiDB-lite"/>
    </source>
</evidence>
<feature type="region of interest" description="Disordered" evidence="1">
    <location>
        <begin position="1"/>
        <end position="34"/>
    </location>
</feature>
<gene>
    <name evidence="3" type="ORF">BDD21_3800</name>
</gene>
<name>A0A495VAJ2_9GAMM</name>
<keyword evidence="4" id="KW-1185">Reference proteome</keyword>
<reference evidence="3 4" key="1">
    <citation type="submission" date="2018-10" db="EMBL/GenBank/DDBJ databases">
        <title>Genomic Encyclopedia of Archaeal and Bacterial Type Strains, Phase II (KMG-II): from individual species to whole genera.</title>
        <authorList>
            <person name="Goeker M."/>
        </authorList>
    </citation>
    <scope>NUCLEOTIDE SEQUENCE [LARGE SCALE GENOMIC DNA]</scope>
    <source>
        <strain evidence="3 4">DSM 235</strain>
    </source>
</reference>
<dbReference type="Pfam" id="PF20093">
    <property type="entry name" value="DUF6484"/>
    <property type="match status" value="1"/>
</dbReference>
<accession>A0A495VAJ2</accession>
<evidence type="ECO:0000259" key="2">
    <source>
        <dbReference type="Pfam" id="PF20093"/>
    </source>
</evidence>
<dbReference type="Proteomes" id="UP000274556">
    <property type="component" value="Unassembled WGS sequence"/>
</dbReference>
<dbReference type="EMBL" id="RBXL01000001">
    <property type="protein sequence ID" value="RKT46294.1"/>
    <property type="molecule type" value="Genomic_DNA"/>
</dbReference>
<evidence type="ECO:0000313" key="4">
    <source>
        <dbReference type="Proteomes" id="UP000274556"/>
    </source>
</evidence>
<feature type="domain" description="DUF6484" evidence="2">
    <location>
        <begin position="45"/>
        <end position="106"/>
    </location>
</feature>
<organism evidence="3 4">
    <name type="scientific">Thiocapsa rosea</name>
    <dbReference type="NCBI Taxonomy" id="69360"/>
    <lineage>
        <taxon>Bacteria</taxon>
        <taxon>Pseudomonadati</taxon>
        <taxon>Pseudomonadota</taxon>
        <taxon>Gammaproteobacteria</taxon>
        <taxon>Chromatiales</taxon>
        <taxon>Chromatiaceae</taxon>
        <taxon>Thiocapsa</taxon>
    </lineage>
</organism>
<dbReference type="InterPro" id="IPR045506">
    <property type="entry name" value="DUF6484"/>
</dbReference>
<evidence type="ECO:0000313" key="3">
    <source>
        <dbReference type="EMBL" id="RKT46294.1"/>
    </source>
</evidence>
<comment type="caution">
    <text evidence="3">The sequence shown here is derived from an EMBL/GenBank/DDBJ whole genome shotgun (WGS) entry which is preliminary data.</text>
</comment>
<dbReference type="RefSeq" id="WP_211335097.1">
    <property type="nucleotide sequence ID" value="NZ_RBXL01000001.1"/>
</dbReference>
<proteinExistence type="predicted"/>
<dbReference type="AlphaFoldDB" id="A0A495VAJ2"/>
<sequence length="180" mass="19165">MSRTANKRASRPESEQTTGATLLRPLLNAPTTPIEHAPTAPGVIIGELLAIAHDRRTPLVVYPGQPGTAALAALTVVDLHGAHIGRRVTLMFEGADPAKPIIMGVLQEREDWPLAERPVQVEIDADGERMVIGAQEQMVLRCGKASITLTKAGKVLIQGAYVLSRSTGVNRIKGGSVQLN</sequence>
<protein>
    <recommendedName>
        <fullName evidence="2">DUF6484 domain-containing protein</fullName>
    </recommendedName>
</protein>